<dbReference type="PANTHER" id="PTHR30457:SF0">
    <property type="entry name" value="PHOSPHATASE, PUTATIVE (AFU_ORTHOLOGUE AFUA_4G01070)-RELATED"/>
    <property type="match status" value="1"/>
</dbReference>
<keyword evidence="2" id="KW-0479">Metal-binding</keyword>
<dbReference type="PANTHER" id="PTHR30457">
    <property type="entry name" value="5'-NUCLEOTIDASE SURE"/>
    <property type="match status" value="1"/>
</dbReference>
<comment type="similarity">
    <text evidence="1">Belongs to the SurE nucleotidase family.</text>
</comment>
<protein>
    <submittedName>
        <fullName evidence="5">Stationary phase survival protein SurE</fullName>
    </submittedName>
</protein>
<evidence type="ECO:0000256" key="3">
    <source>
        <dbReference type="ARBA" id="ARBA00022801"/>
    </source>
</evidence>
<dbReference type="AlphaFoldDB" id="A0A2P6N9B3"/>
<organism evidence="5 6">
    <name type="scientific">Planoprotostelium fungivorum</name>
    <dbReference type="NCBI Taxonomy" id="1890364"/>
    <lineage>
        <taxon>Eukaryota</taxon>
        <taxon>Amoebozoa</taxon>
        <taxon>Evosea</taxon>
        <taxon>Variosea</taxon>
        <taxon>Cavosteliida</taxon>
        <taxon>Cavosteliaceae</taxon>
        <taxon>Planoprotostelium</taxon>
    </lineage>
</organism>
<gene>
    <name evidence="5" type="ORF">PROFUN_11857</name>
</gene>
<dbReference type="SUPFAM" id="SSF64167">
    <property type="entry name" value="SurE-like"/>
    <property type="match status" value="1"/>
</dbReference>
<dbReference type="OrthoDB" id="202825at2759"/>
<dbReference type="InterPro" id="IPR002828">
    <property type="entry name" value="SurE-like_Pase/nucleotidase"/>
</dbReference>
<dbReference type="GO" id="GO:0008252">
    <property type="term" value="F:nucleotidase activity"/>
    <property type="evidence" value="ECO:0007669"/>
    <property type="project" value="InterPro"/>
</dbReference>
<dbReference type="GO" id="GO:0046872">
    <property type="term" value="F:metal ion binding"/>
    <property type="evidence" value="ECO:0007669"/>
    <property type="project" value="UniProtKB-KW"/>
</dbReference>
<dbReference type="InterPro" id="IPR030048">
    <property type="entry name" value="SurE"/>
</dbReference>
<evidence type="ECO:0000313" key="6">
    <source>
        <dbReference type="Proteomes" id="UP000241769"/>
    </source>
</evidence>
<evidence type="ECO:0000256" key="2">
    <source>
        <dbReference type="ARBA" id="ARBA00022723"/>
    </source>
</evidence>
<dbReference type="STRING" id="1890364.A0A2P6N9B3"/>
<evidence type="ECO:0000256" key="1">
    <source>
        <dbReference type="ARBA" id="ARBA00011062"/>
    </source>
</evidence>
<dbReference type="EMBL" id="MDYQ01000145">
    <property type="protein sequence ID" value="PRP80544.1"/>
    <property type="molecule type" value="Genomic_DNA"/>
</dbReference>
<accession>A0A2P6N9B3</accession>
<reference evidence="5 6" key="1">
    <citation type="journal article" date="2018" name="Genome Biol. Evol.">
        <title>Multiple Roots of Fruiting Body Formation in Amoebozoa.</title>
        <authorList>
            <person name="Hillmann F."/>
            <person name="Forbes G."/>
            <person name="Novohradska S."/>
            <person name="Ferling I."/>
            <person name="Riege K."/>
            <person name="Groth M."/>
            <person name="Westermann M."/>
            <person name="Marz M."/>
            <person name="Spaller T."/>
            <person name="Winckler T."/>
            <person name="Schaap P."/>
            <person name="Glockner G."/>
        </authorList>
    </citation>
    <scope>NUCLEOTIDE SEQUENCE [LARGE SCALE GENOMIC DNA]</scope>
    <source>
        <strain evidence="5 6">Jena</strain>
    </source>
</reference>
<dbReference type="InParanoid" id="A0A2P6N9B3"/>
<evidence type="ECO:0000313" key="5">
    <source>
        <dbReference type="EMBL" id="PRP80544.1"/>
    </source>
</evidence>
<dbReference type="Gene3D" id="3.40.1210.10">
    <property type="entry name" value="Survival protein SurE-like phosphatase/nucleotidase"/>
    <property type="match status" value="1"/>
</dbReference>
<sequence>MKILLTNDDGYHARGFLHLLNLLVEEGHEVRVVAPAFEQSGVSHCITIHSPLRVERFVYTMELLEGFGLKNGNEKLKEVPAWKVHGTPADCGQFALLGLFGGLKPILQPWEPDVLLSGINRGNNAGYNVIYSGTVAGAMEGSIQGIPSIAVSLNHPSDYPKGTEAWPYRLAAELFLPLIPRLLDVSKKIDKTTFWNVNIPNVHDREEVKGTKLCKQGGWTFTEYFDEIKREGTDDITYTRRGAIVPDVHFNTNDYDTVAVHEGYITVTPLSHFLDRLSSQEKITIEKEFK</sequence>
<dbReference type="Proteomes" id="UP000241769">
    <property type="component" value="Unassembled WGS sequence"/>
</dbReference>
<dbReference type="NCBIfam" id="TIGR00087">
    <property type="entry name" value="surE"/>
    <property type="match status" value="1"/>
</dbReference>
<proteinExistence type="inferred from homology"/>
<name>A0A2P6N9B3_9EUKA</name>
<dbReference type="Pfam" id="PF01975">
    <property type="entry name" value="SurE"/>
    <property type="match status" value="1"/>
</dbReference>
<feature type="domain" description="Survival protein SurE-like phosphatase/nucleotidase" evidence="4">
    <location>
        <begin position="3"/>
        <end position="221"/>
    </location>
</feature>
<keyword evidence="3" id="KW-0378">Hydrolase</keyword>
<keyword evidence="6" id="KW-1185">Reference proteome</keyword>
<dbReference type="HAMAP" id="MF_00060">
    <property type="entry name" value="SurE"/>
    <property type="match status" value="1"/>
</dbReference>
<dbReference type="InterPro" id="IPR036523">
    <property type="entry name" value="SurE-like_sf"/>
</dbReference>
<evidence type="ECO:0000259" key="4">
    <source>
        <dbReference type="Pfam" id="PF01975"/>
    </source>
</evidence>
<comment type="caution">
    <text evidence="5">The sequence shown here is derived from an EMBL/GenBank/DDBJ whole genome shotgun (WGS) entry which is preliminary data.</text>
</comment>